<evidence type="ECO:0000313" key="1">
    <source>
        <dbReference type="EMBL" id="MCB5412428.1"/>
    </source>
</evidence>
<dbReference type="Pfam" id="PF10134">
    <property type="entry name" value="RPA"/>
    <property type="match status" value="1"/>
</dbReference>
<name>A0ABS8CSQ5_9RHOB</name>
<sequence>MRTNIRSGAEEQSDSFGLINATSTRRTHGLEGRLLSCEIQLSDWVFNAIQSNEVLRRCPPDRQ</sequence>
<protein>
    <submittedName>
        <fullName evidence="1">Replication initiator protein A</fullName>
    </submittedName>
</protein>
<proteinExistence type="predicted"/>
<dbReference type="Proteomes" id="UP001198571">
    <property type="component" value="Unassembled WGS sequence"/>
</dbReference>
<gene>
    <name evidence="1" type="ORF">H0485_20935</name>
</gene>
<reference evidence="1 2" key="1">
    <citation type="submission" date="2020-07" db="EMBL/GenBank/DDBJ databases">
        <title>Pseudogemmobacter sp. nov., isolated from poultry manure in Taiwan.</title>
        <authorList>
            <person name="Lin S.-Y."/>
            <person name="Tang Y.-S."/>
            <person name="Young C.-C."/>
        </authorList>
    </citation>
    <scope>NUCLEOTIDE SEQUENCE [LARGE SCALE GENOMIC DNA]</scope>
    <source>
        <strain evidence="1 2">CC-YST710</strain>
    </source>
</reference>
<organism evidence="1 2">
    <name type="scientific">Pseudogemmobacter faecipullorum</name>
    <dbReference type="NCBI Taxonomy" id="2755041"/>
    <lineage>
        <taxon>Bacteria</taxon>
        <taxon>Pseudomonadati</taxon>
        <taxon>Pseudomonadota</taxon>
        <taxon>Alphaproteobacteria</taxon>
        <taxon>Rhodobacterales</taxon>
        <taxon>Paracoccaceae</taxon>
        <taxon>Pseudogemmobacter</taxon>
    </lineage>
</organism>
<keyword evidence="2" id="KW-1185">Reference proteome</keyword>
<comment type="caution">
    <text evidence="1">The sequence shown here is derived from an EMBL/GenBank/DDBJ whole genome shotgun (WGS) entry which is preliminary data.</text>
</comment>
<accession>A0ABS8CSQ5</accession>
<evidence type="ECO:0000313" key="2">
    <source>
        <dbReference type="Proteomes" id="UP001198571"/>
    </source>
</evidence>
<dbReference type="InterPro" id="IPR018777">
    <property type="entry name" value="Replication_initiator_prot_A"/>
</dbReference>
<dbReference type="EMBL" id="JACDXX010000060">
    <property type="protein sequence ID" value="MCB5412428.1"/>
    <property type="molecule type" value="Genomic_DNA"/>
</dbReference>